<gene>
    <name evidence="1" type="ORF">PN457_12415</name>
</gene>
<evidence type="ECO:0000313" key="2">
    <source>
        <dbReference type="Proteomes" id="UP001212499"/>
    </source>
</evidence>
<sequence length="90" mass="10217">MAQIPLSSRDSYGGLIAKQALGERDGDPRNVQGNGQFSAEAEIWYSLKCAISTSSGFKSWRLEHYPQLQGLHLEKQVRRYLRETLETLAY</sequence>
<comment type="caution">
    <text evidence="1">The sequence shown here is derived from an EMBL/GenBank/DDBJ whole genome shotgun (WGS) entry which is preliminary data.</text>
</comment>
<evidence type="ECO:0008006" key="3">
    <source>
        <dbReference type="Google" id="ProtNLM"/>
    </source>
</evidence>
<dbReference type="EMBL" id="JAQMUH010000141">
    <property type="protein sequence ID" value="MDB9540450.1"/>
    <property type="molecule type" value="Genomic_DNA"/>
</dbReference>
<keyword evidence="2" id="KW-1185">Reference proteome</keyword>
<dbReference type="RefSeq" id="WP_271733719.1">
    <property type="nucleotide sequence ID" value="NZ_JANQDP010000147.1"/>
</dbReference>
<organism evidence="1 2">
    <name type="scientific">Anabaenopsis arnoldii</name>
    <dbReference type="NCBI Taxonomy" id="2152938"/>
    <lineage>
        <taxon>Bacteria</taxon>
        <taxon>Bacillati</taxon>
        <taxon>Cyanobacteriota</taxon>
        <taxon>Cyanophyceae</taxon>
        <taxon>Nostocales</taxon>
        <taxon>Nodulariaceae</taxon>
        <taxon>Anabaenopsis</taxon>
    </lineage>
</organism>
<protein>
    <recommendedName>
        <fullName evidence="3">LAGLIDADG homing endonuclease</fullName>
    </recommendedName>
</protein>
<accession>A0ABT5AT08</accession>
<proteinExistence type="predicted"/>
<dbReference type="Proteomes" id="UP001212499">
    <property type="component" value="Unassembled WGS sequence"/>
</dbReference>
<reference evidence="1 2" key="1">
    <citation type="submission" date="2023-01" db="EMBL/GenBank/DDBJ databases">
        <title>Genomes from the Australian National Cyanobacteria Reference Collection.</title>
        <authorList>
            <person name="Willis A."/>
            <person name="Lee E.M.F."/>
        </authorList>
    </citation>
    <scope>NUCLEOTIDE SEQUENCE [LARGE SCALE GENOMIC DNA]</scope>
    <source>
        <strain evidence="1 2">CS-1033</strain>
    </source>
</reference>
<evidence type="ECO:0000313" key="1">
    <source>
        <dbReference type="EMBL" id="MDB9540450.1"/>
    </source>
</evidence>
<name>A0ABT5AT08_9CYAN</name>